<evidence type="ECO:0000313" key="3">
    <source>
        <dbReference type="Proteomes" id="UP001165378"/>
    </source>
</evidence>
<accession>A0AA41U407</accession>
<dbReference type="Proteomes" id="UP001165378">
    <property type="component" value="Unassembled WGS sequence"/>
</dbReference>
<proteinExistence type="predicted"/>
<gene>
    <name evidence="2" type="ORF">LZ495_34850</name>
</gene>
<sequence length="170" mass="17618">MDRPDAVEPPPAAQSPHRSLVGFRLVTAETPTGPAGPWTASGTIEFGITGNPHRCPEIFEAAFDSGAAALVAQVYGDAAVCVPTPAAATEGRELPVGDVRFRSPRLPVTVRLRHSHVAGDIGLLVVDWSVGGRGPDGEPVSASGTATDVARRGPDGFWRYAITDPFGAAP</sequence>
<reference evidence="2" key="1">
    <citation type="submission" date="2022-01" db="EMBL/GenBank/DDBJ databases">
        <title>Genome-Based Taxonomic Classification of the Phylum Actinobacteria.</title>
        <authorList>
            <person name="Gao Y."/>
        </authorList>
    </citation>
    <scope>NUCLEOTIDE SEQUENCE</scope>
    <source>
        <strain evidence="2">KLBMP 8922</strain>
    </source>
</reference>
<protein>
    <submittedName>
        <fullName evidence="2">DUF4440 domain-containing protein</fullName>
    </submittedName>
</protein>
<dbReference type="EMBL" id="JAKFHA010000033">
    <property type="protein sequence ID" value="MCF2532366.1"/>
    <property type="molecule type" value="Genomic_DNA"/>
</dbReference>
<keyword evidence="3" id="KW-1185">Reference proteome</keyword>
<evidence type="ECO:0000256" key="1">
    <source>
        <dbReference type="SAM" id="MobiDB-lite"/>
    </source>
</evidence>
<name>A0AA41U407_9ACTN</name>
<feature type="region of interest" description="Disordered" evidence="1">
    <location>
        <begin position="1"/>
        <end position="20"/>
    </location>
</feature>
<dbReference type="AlphaFoldDB" id="A0AA41U407"/>
<dbReference type="Gene3D" id="3.10.450.50">
    <property type="match status" value="1"/>
</dbReference>
<dbReference type="InterPro" id="IPR032710">
    <property type="entry name" value="NTF2-like_dom_sf"/>
</dbReference>
<evidence type="ECO:0000313" key="2">
    <source>
        <dbReference type="EMBL" id="MCF2532366.1"/>
    </source>
</evidence>
<comment type="caution">
    <text evidence="2">The sequence shown here is derived from an EMBL/GenBank/DDBJ whole genome shotgun (WGS) entry which is preliminary data.</text>
</comment>
<dbReference type="RefSeq" id="WP_235057146.1">
    <property type="nucleotide sequence ID" value="NZ_JAKFHA010000033.1"/>
</dbReference>
<dbReference type="SUPFAM" id="SSF54427">
    <property type="entry name" value="NTF2-like"/>
    <property type="match status" value="1"/>
</dbReference>
<organism evidence="2 3">
    <name type="scientific">Yinghuangia soli</name>
    <dbReference type="NCBI Taxonomy" id="2908204"/>
    <lineage>
        <taxon>Bacteria</taxon>
        <taxon>Bacillati</taxon>
        <taxon>Actinomycetota</taxon>
        <taxon>Actinomycetes</taxon>
        <taxon>Kitasatosporales</taxon>
        <taxon>Streptomycetaceae</taxon>
        <taxon>Yinghuangia</taxon>
    </lineage>
</organism>